<dbReference type="InterPro" id="IPR018076">
    <property type="entry name" value="T2SS_GspF_dom"/>
</dbReference>
<dbReference type="Gene3D" id="1.20.81.30">
    <property type="entry name" value="Type II secretion system (T2SS), domain F"/>
    <property type="match status" value="1"/>
</dbReference>
<dbReference type="InterPro" id="IPR042094">
    <property type="entry name" value="T2SS_GspF_sf"/>
</dbReference>
<evidence type="ECO:0000256" key="1">
    <source>
        <dbReference type="ARBA" id="ARBA00004651"/>
    </source>
</evidence>
<feature type="transmembrane region" description="Helical" evidence="6">
    <location>
        <begin position="286"/>
        <end position="305"/>
    </location>
</feature>
<keyword evidence="2" id="KW-1003">Cell membrane</keyword>
<keyword evidence="4 6" id="KW-1133">Transmembrane helix</keyword>
<evidence type="ECO:0000256" key="5">
    <source>
        <dbReference type="ARBA" id="ARBA00023136"/>
    </source>
</evidence>
<dbReference type="Proteomes" id="UP000676409">
    <property type="component" value="Chromosome"/>
</dbReference>
<dbReference type="PANTHER" id="PTHR35007:SF1">
    <property type="entry name" value="PILUS ASSEMBLY PROTEIN"/>
    <property type="match status" value="1"/>
</dbReference>
<proteinExistence type="predicted"/>
<evidence type="ECO:0000256" key="3">
    <source>
        <dbReference type="ARBA" id="ARBA00022692"/>
    </source>
</evidence>
<keyword evidence="5 6" id="KW-0472">Membrane</keyword>
<evidence type="ECO:0000313" key="8">
    <source>
        <dbReference type="EMBL" id="QUD90767.1"/>
    </source>
</evidence>
<comment type="subcellular location">
    <subcellularLocation>
        <location evidence="1">Cell membrane</location>
        <topology evidence="1">Multi-pass membrane protein</topology>
    </subcellularLocation>
</comment>
<evidence type="ECO:0000256" key="2">
    <source>
        <dbReference type="ARBA" id="ARBA00022475"/>
    </source>
</evidence>
<accession>A0A975IX51</accession>
<dbReference type="Pfam" id="PF00482">
    <property type="entry name" value="T2SSF"/>
    <property type="match status" value="1"/>
</dbReference>
<feature type="domain" description="Type II secretion system protein GspF" evidence="7">
    <location>
        <begin position="149"/>
        <end position="271"/>
    </location>
</feature>
<sequence length="313" mass="33635">MVFFILLFGAVFSAGQAIWGVLTQAQAKRVVNKRLVVAEKIQNVADRVVELRKQRGLNAEGRQGLPLAWLADLIVRSGVAYDPRRWAVIGAGLAIGGAFLGLMLGHSPVAALLGALAGGLGAPFAYLNVRAGMRAKALGQQLPNALEIICRSLEAGHPVPTAISLVGRELGDPIGSEFGMAADEISFGATLEQAVARMADRCRHPDFDLFAATIRLQERAGGNLVGLLKMNAHTVRERQKMRMKIKAASSEGRTSAMILTSAPFFVFAILLVMAPHFYGDVIHKKPIQVGLSVLGGWMFLGNLVMNRMISMKI</sequence>
<dbReference type="KEGG" id="caul:KCG34_12940"/>
<dbReference type="PANTHER" id="PTHR35007">
    <property type="entry name" value="INTEGRAL MEMBRANE PROTEIN-RELATED"/>
    <property type="match status" value="1"/>
</dbReference>
<name>A0A975IX51_9CAUL</name>
<feature type="transmembrane region" description="Helical" evidence="6">
    <location>
        <begin position="110"/>
        <end position="129"/>
    </location>
</feature>
<keyword evidence="9" id="KW-1185">Reference proteome</keyword>
<organism evidence="8 9">
    <name type="scientific">Phenylobacterium montanum</name>
    <dbReference type="NCBI Taxonomy" id="2823693"/>
    <lineage>
        <taxon>Bacteria</taxon>
        <taxon>Pseudomonadati</taxon>
        <taxon>Pseudomonadota</taxon>
        <taxon>Alphaproteobacteria</taxon>
        <taxon>Caulobacterales</taxon>
        <taxon>Caulobacteraceae</taxon>
        <taxon>Phenylobacterium</taxon>
    </lineage>
</organism>
<dbReference type="AlphaFoldDB" id="A0A975IX51"/>
<dbReference type="EMBL" id="CP073078">
    <property type="protein sequence ID" value="QUD90767.1"/>
    <property type="molecule type" value="Genomic_DNA"/>
</dbReference>
<feature type="transmembrane region" description="Helical" evidence="6">
    <location>
        <begin position="6"/>
        <end position="25"/>
    </location>
</feature>
<gene>
    <name evidence="8" type="ORF">KCG34_12940</name>
</gene>
<evidence type="ECO:0000256" key="4">
    <source>
        <dbReference type="ARBA" id="ARBA00022989"/>
    </source>
</evidence>
<feature type="transmembrane region" description="Helical" evidence="6">
    <location>
        <begin position="86"/>
        <end position="104"/>
    </location>
</feature>
<dbReference type="GO" id="GO:0005886">
    <property type="term" value="C:plasma membrane"/>
    <property type="evidence" value="ECO:0007669"/>
    <property type="project" value="UniProtKB-SubCell"/>
</dbReference>
<protein>
    <submittedName>
        <fullName evidence="8">Type II secretion system F family protein</fullName>
    </submittedName>
</protein>
<reference evidence="8" key="1">
    <citation type="submission" date="2021-04" db="EMBL/GenBank/DDBJ databases">
        <title>The complete genome sequence of Caulobacter sp. S6.</title>
        <authorList>
            <person name="Tang Y."/>
            <person name="Ouyang W."/>
            <person name="Liu Q."/>
            <person name="Huang B."/>
            <person name="Guo Z."/>
            <person name="Lei P."/>
        </authorList>
    </citation>
    <scope>NUCLEOTIDE SEQUENCE</scope>
    <source>
        <strain evidence="8">S6</strain>
    </source>
</reference>
<feature type="transmembrane region" description="Helical" evidence="6">
    <location>
        <begin position="254"/>
        <end position="274"/>
    </location>
</feature>
<keyword evidence="3 6" id="KW-0812">Transmembrane</keyword>
<evidence type="ECO:0000313" key="9">
    <source>
        <dbReference type="Proteomes" id="UP000676409"/>
    </source>
</evidence>
<evidence type="ECO:0000256" key="6">
    <source>
        <dbReference type="SAM" id="Phobius"/>
    </source>
</evidence>
<evidence type="ECO:0000259" key="7">
    <source>
        <dbReference type="Pfam" id="PF00482"/>
    </source>
</evidence>